<dbReference type="AlphaFoldDB" id="A0A6N3FKK3"/>
<dbReference type="EMBL" id="CACRTZ010000029">
    <property type="protein sequence ID" value="VYU52550.1"/>
    <property type="molecule type" value="Genomic_DNA"/>
</dbReference>
<evidence type="ECO:0000313" key="1">
    <source>
        <dbReference type="EMBL" id="VYU52550.1"/>
    </source>
</evidence>
<accession>A0A6N3FKK3</accession>
<gene>
    <name evidence="1" type="ORF">EMLFYP7_02703</name>
</gene>
<reference evidence="1" key="1">
    <citation type="submission" date="2019-11" db="EMBL/GenBank/DDBJ databases">
        <authorList>
            <person name="Feng L."/>
        </authorList>
    </citation>
    <scope>NUCLEOTIDE SEQUENCE</scope>
    <source>
        <strain evidence="1">EMassiliensisLFYP7</strain>
    </source>
</reference>
<sequence length="37" mass="4333">MIAHHNNSSQCVKFKIVINQAIKKIIRVALILARFWQ</sequence>
<name>A0A6N3FKK3_9ENTR</name>
<proteinExistence type="predicted"/>
<organism evidence="1">
    <name type="scientific">Phytobacter massiliensis</name>
    <dbReference type="NCBI Taxonomy" id="1485952"/>
    <lineage>
        <taxon>Bacteria</taxon>
        <taxon>Pseudomonadati</taxon>
        <taxon>Pseudomonadota</taxon>
        <taxon>Gammaproteobacteria</taxon>
        <taxon>Enterobacterales</taxon>
        <taxon>Enterobacteriaceae</taxon>
        <taxon>Phytobacter</taxon>
    </lineage>
</organism>
<protein>
    <submittedName>
        <fullName evidence="1">Uncharacterized protein</fullName>
    </submittedName>
</protein>